<feature type="transmembrane region" description="Helical" evidence="1">
    <location>
        <begin position="97"/>
        <end position="117"/>
    </location>
</feature>
<reference evidence="4" key="1">
    <citation type="journal article" date="2019" name="Int. J. Syst. Evol. Microbiol.">
        <title>The Global Catalogue of Microorganisms (GCM) 10K type strain sequencing project: providing services to taxonomists for standard genome sequencing and annotation.</title>
        <authorList>
            <consortium name="The Broad Institute Genomics Platform"/>
            <consortium name="The Broad Institute Genome Sequencing Center for Infectious Disease"/>
            <person name="Wu L."/>
            <person name="Ma J."/>
        </authorList>
    </citation>
    <scope>NUCLEOTIDE SEQUENCE [LARGE SCALE GENOMIC DNA]</scope>
    <source>
        <strain evidence="4">JCM 4087</strain>
    </source>
</reference>
<accession>A0ABW1EBU9</accession>
<evidence type="ECO:0000256" key="1">
    <source>
        <dbReference type="SAM" id="Phobius"/>
    </source>
</evidence>
<dbReference type="Pfam" id="PF25842">
    <property type="entry name" value="NfeD_TM"/>
    <property type="match status" value="1"/>
</dbReference>
<dbReference type="Proteomes" id="UP001596091">
    <property type="component" value="Unassembled WGS sequence"/>
</dbReference>
<dbReference type="RefSeq" id="WP_263333679.1">
    <property type="nucleotide sequence ID" value="NZ_JAGSYH010000002.1"/>
</dbReference>
<dbReference type="EMBL" id="JBHSPH010000001">
    <property type="protein sequence ID" value="MFC5861444.1"/>
    <property type="molecule type" value="Genomic_DNA"/>
</dbReference>
<name>A0ABW1EBU9_9BACT</name>
<evidence type="ECO:0000313" key="3">
    <source>
        <dbReference type="EMBL" id="MFC5861444.1"/>
    </source>
</evidence>
<dbReference type="InterPro" id="IPR058653">
    <property type="entry name" value="NfeD2_TM"/>
</dbReference>
<gene>
    <name evidence="3" type="ORF">ACFPT7_04005</name>
</gene>
<evidence type="ECO:0000259" key="2">
    <source>
        <dbReference type="Pfam" id="PF25842"/>
    </source>
</evidence>
<protein>
    <submittedName>
        <fullName evidence="3">NfeD family protein</fullName>
    </submittedName>
</protein>
<proteinExistence type="predicted"/>
<feature type="transmembrane region" description="Helical" evidence="1">
    <location>
        <begin position="25"/>
        <end position="47"/>
    </location>
</feature>
<keyword evidence="1" id="KW-1133">Transmembrane helix</keyword>
<dbReference type="InterPro" id="IPR012340">
    <property type="entry name" value="NA-bd_OB-fold"/>
</dbReference>
<keyword evidence="4" id="KW-1185">Reference proteome</keyword>
<feature type="transmembrane region" description="Helical" evidence="1">
    <location>
        <begin position="123"/>
        <end position="147"/>
    </location>
</feature>
<sequence length="234" mass="25393">MIALFPVFGMTTISMVGDGMGFWEGFYFACFIAGLLLSMISLIGGMGHISWHFHMPRAPVVGHVPHVTHIPVAGRMAPGAHTPAIGGAARASATVPWWNAFSIMVFLCWFGAAGYLLTRYGTFVTGVVFVLAALCGLIGGAVVFWFLTRVLLPHERELTAEDTSVMGVVGKVSSTIRAGGTGEVLYEQMGATRSVPARADLGEPIERGEEVFVVRYEQGIAYVRRWEELVEMHQ</sequence>
<dbReference type="Gene3D" id="2.40.50.140">
    <property type="entry name" value="Nucleic acid-binding proteins"/>
    <property type="match status" value="1"/>
</dbReference>
<keyword evidence="1" id="KW-0472">Membrane</keyword>
<keyword evidence="1" id="KW-0812">Transmembrane</keyword>
<comment type="caution">
    <text evidence="3">The sequence shown here is derived from an EMBL/GenBank/DDBJ whole genome shotgun (WGS) entry which is preliminary data.</text>
</comment>
<evidence type="ECO:0000313" key="4">
    <source>
        <dbReference type="Proteomes" id="UP001596091"/>
    </source>
</evidence>
<organism evidence="3 4">
    <name type="scientific">Acidicapsa dinghuensis</name>
    <dbReference type="NCBI Taxonomy" id="2218256"/>
    <lineage>
        <taxon>Bacteria</taxon>
        <taxon>Pseudomonadati</taxon>
        <taxon>Acidobacteriota</taxon>
        <taxon>Terriglobia</taxon>
        <taxon>Terriglobales</taxon>
        <taxon>Acidobacteriaceae</taxon>
        <taxon>Acidicapsa</taxon>
    </lineage>
</organism>
<feature type="domain" description="Membrane protein NfeD2 N-terminal transmembrane" evidence="2">
    <location>
        <begin position="94"/>
        <end position="149"/>
    </location>
</feature>